<dbReference type="InterPro" id="IPR003710">
    <property type="entry name" value="ApbA"/>
</dbReference>
<name>A0A0A8X4B9_MESS1</name>
<dbReference type="NCBIfam" id="TIGR00745">
    <property type="entry name" value="apbA_panE"/>
    <property type="match status" value="1"/>
</dbReference>
<dbReference type="InterPro" id="IPR051402">
    <property type="entry name" value="KPR-Related"/>
</dbReference>
<evidence type="ECO:0000256" key="4">
    <source>
        <dbReference type="RuleBase" id="RU362068"/>
    </source>
</evidence>
<dbReference type="InterPro" id="IPR036291">
    <property type="entry name" value="NAD(P)-bd_dom_sf"/>
</dbReference>
<dbReference type="EC" id="1.1.1.169" evidence="4"/>
<evidence type="ECO:0000259" key="6">
    <source>
        <dbReference type="Pfam" id="PF08546"/>
    </source>
</evidence>
<evidence type="ECO:0000256" key="2">
    <source>
        <dbReference type="ARBA" id="ARBA00022857"/>
    </source>
</evidence>
<comment type="caution">
    <text evidence="7">The sequence shown here is derived from an EMBL/GenBank/DDBJ whole genome shotgun (WGS) entry which is preliminary data.</text>
</comment>
<proteinExistence type="inferred from homology"/>
<comment type="function">
    <text evidence="4">Catalyzes the NADPH-dependent reduction of ketopantoate into pantoic acid.</text>
</comment>
<keyword evidence="2 4" id="KW-0521">NADP</keyword>
<dbReference type="GO" id="GO:0015940">
    <property type="term" value="P:pantothenate biosynthetic process"/>
    <property type="evidence" value="ECO:0007669"/>
    <property type="project" value="UniProtKB-UniPathway"/>
</dbReference>
<sequence>MKILIVGAGAIGGYFGGRLLEKGEDVTFLVREKRQQQLRENGLVVESIHGDMHFTEPKTVLAGENVEPFDVVLVSTKAYHLESAIEDIKPYVEDKTMVLPLLNGIAHLDVLTEAFGPEKVIGGLCFIETTLTQDGKIVHTSPIHDFVFGERNGVKTERILKLEETFIGTKASLRLSEKIDQEMWHKYLFITSLSGITSLFRSPIGPIRDQEHGWKTIENLVHETAAIMETIGATLAEGAMETTLGRLKEIGHGMKSSLQRDMEKSLLTEADHLFGYLLENAEKLELMAPVLSGIYANVKIYESGLAAGKNQR</sequence>
<protein>
    <recommendedName>
        <fullName evidence="4">2-dehydropantoate 2-reductase</fullName>
        <ecNumber evidence="4">1.1.1.169</ecNumber>
    </recommendedName>
    <alternativeName>
        <fullName evidence="4">Ketopantoate reductase</fullName>
    </alternativeName>
</protein>
<evidence type="ECO:0000313" key="8">
    <source>
        <dbReference type="Proteomes" id="UP000031014"/>
    </source>
</evidence>
<evidence type="ECO:0000313" key="7">
    <source>
        <dbReference type="EMBL" id="GAM14119.1"/>
    </source>
</evidence>
<dbReference type="GO" id="GO:0008677">
    <property type="term" value="F:2-dehydropantoate 2-reductase activity"/>
    <property type="evidence" value="ECO:0007669"/>
    <property type="project" value="UniProtKB-EC"/>
</dbReference>
<gene>
    <name evidence="7" type="ORF">SAMD00020551_2267</name>
</gene>
<comment type="pathway">
    <text evidence="4">Cofactor biosynthesis; (R)-pantothenate biosynthesis; (R)-pantoate from 3-methyl-2-oxobutanoate: step 2/2.</text>
</comment>
<dbReference type="AlphaFoldDB" id="A0A0A8X4B9"/>
<dbReference type="Gene3D" id="1.10.1040.10">
    <property type="entry name" value="N-(1-d-carboxylethyl)-l-norvaline Dehydrogenase, domain 2"/>
    <property type="match status" value="1"/>
</dbReference>
<keyword evidence="8" id="KW-1185">Reference proteome</keyword>
<dbReference type="InterPro" id="IPR008927">
    <property type="entry name" value="6-PGluconate_DH-like_C_sf"/>
</dbReference>
<evidence type="ECO:0000259" key="5">
    <source>
        <dbReference type="Pfam" id="PF02558"/>
    </source>
</evidence>
<feature type="domain" description="Ketopantoate reductase N-terminal" evidence="5">
    <location>
        <begin position="3"/>
        <end position="152"/>
    </location>
</feature>
<dbReference type="UniPathway" id="UPA00028">
    <property type="reaction ID" value="UER00004"/>
</dbReference>
<dbReference type="FunFam" id="3.40.50.720:FF:000307">
    <property type="entry name" value="2-dehydropantoate 2-reductase"/>
    <property type="match status" value="1"/>
</dbReference>
<accession>A0A0A8X4B9</accession>
<dbReference type="GO" id="GO:0005737">
    <property type="term" value="C:cytoplasm"/>
    <property type="evidence" value="ECO:0007669"/>
    <property type="project" value="TreeGrafter"/>
</dbReference>
<dbReference type="PANTHER" id="PTHR21708">
    <property type="entry name" value="PROBABLE 2-DEHYDROPANTOATE 2-REDUCTASE"/>
    <property type="match status" value="1"/>
</dbReference>
<feature type="domain" description="Ketopantoate reductase C-terminal" evidence="6">
    <location>
        <begin position="179"/>
        <end position="301"/>
    </location>
</feature>
<dbReference type="SUPFAM" id="SSF48179">
    <property type="entry name" value="6-phosphogluconate dehydrogenase C-terminal domain-like"/>
    <property type="match status" value="1"/>
</dbReference>
<dbReference type="InterPro" id="IPR013332">
    <property type="entry name" value="KPR_N"/>
</dbReference>
<dbReference type="EMBL" id="BASE01000046">
    <property type="protein sequence ID" value="GAM14119.1"/>
    <property type="molecule type" value="Genomic_DNA"/>
</dbReference>
<dbReference type="RefSeq" id="WP_041965905.1">
    <property type="nucleotide sequence ID" value="NZ_BASE01000046.1"/>
</dbReference>
<organism evidence="7 8">
    <name type="scientific">Mesobacillus selenatarsenatis (strain DSM 18680 / JCM 14380 / FERM P-15431 / SF-1)</name>
    <dbReference type="NCBI Taxonomy" id="1321606"/>
    <lineage>
        <taxon>Bacteria</taxon>
        <taxon>Bacillati</taxon>
        <taxon>Bacillota</taxon>
        <taxon>Bacilli</taxon>
        <taxon>Bacillales</taxon>
        <taxon>Bacillaceae</taxon>
        <taxon>Mesobacillus</taxon>
    </lineage>
</organism>
<dbReference type="Pfam" id="PF08546">
    <property type="entry name" value="ApbA_C"/>
    <property type="match status" value="1"/>
</dbReference>
<dbReference type="InterPro" id="IPR013752">
    <property type="entry name" value="KPA_reductase"/>
</dbReference>
<dbReference type="Proteomes" id="UP000031014">
    <property type="component" value="Unassembled WGS sequence"/>
</dbReference>
<dbReference type="InterPro" id="IPR013328">
    <property type="entry name" value="6PGD_dom2"/>
</dbReference>
<comment type="catalytic activity">
    <reaction evidence="4">
        <text>(R)-pantoate + NADP(+) = 2-dehydropantoate + NADPH + H(+)</text>
        <dbReference type="Rhea" id="RHEA:16233"/>
        <dbReference type="ChEBI" id="CHEBI:11561"/>
        <dbReference type="ChEBI" id="CHEBI:15378"/>
        <dbReference type="ChEBI" id="CHEBI:15980"/>
        <dbReference type="ChEBI" id="CHEBI:57783"/>
        <dbReference type="ChEBI" id="CHEBI:58349"/>
        <dbReference type="EC" id="1.1.1.169"/>
    </reaction>
</comment>
<keyword evidence="3 4" id="KW-0560">Oxidoreductase</keyword>
<reference evidence="7 8" key="1">
    <citation type="submission" date="2013-06" db="EMBL/GenBank/DDBJ databases">
        <title>Whole genome shotgun sequence of Bacillus selenatarsenatis SF-1.</title>
        <authorList>
            <person name="Kuroda M."/>
            <person name="Sei K."/>
            <person name="Yamashita M."/>
            <person name="Ike M."/>
        </authorList>
    </citation>
    <scope>NUCLEOTIDE SEQUENCE [LARGE SCALE GENOMIC DNA]</scope>
    <source>
        <strain evidence="7 8">SF-1</strain>
    </source>
</reference>
<dbReference type="Gene3D" id="3.40.50.720">
    <property type="entry name" value="NAD(P)-binding Rossmann-like Domain"/>
    <property type="match status" value="1"/>
</dbReference>
<dbReference type="STRING" id="1321606.SAMD00020551_2267"/>
<keyword evidence="4" id="KW-0566">Pantothenate biosynthesis</keyword>
<dbReference type="Pfam" id="PF02558">
    <property type="entry name" value="ApbA"/>
    <property type="match status" value="1"/>
</dbReference>
<dbReference type="OrthoDB" id="9793586at2"/>
<evidence type="ECO:0000256" key="3">
    <source>
        <dbReference type="ARBA" id="ARBA00023002"/>
    </source>
</evidence>
<dbReference type="SUPFAM" id="SSF51735">
    <property type="entry name" value="NAD(P)-binding Rossmann-fold domains"/>
    <property type="match status" value="1"/>
</dbReference>
<dbReference type="FunFam" id="1.10.1040.10:FF:000017">
    <property type="entry name" value="2-dehydropantoate 2-reductase"/>
    <property type="match status" value="1"/>
</dbReference>
<comment type="similarity">
    <text evidence="1 4">Belongs to the ketopantoate reductase family.</text>
</comment>
<dbReference type="PANTHER" id="PTHR21708:SF26">
    <property type="entry name" value="2-DEHYDROPANTOATE 2-REDUCTASE"/>
    <property type="match status" value="1"/>
</dbReference>
<evidence type="ECO:0000256" key="1">
    <source>
        <dbReference type="ARBA" id="ARBA00007870"/>
    </source>
</evidence>